<accession>A0AAU8CIZ9</accession>
<feature type="region of interest" description="Disordered" evidence="1">
    <location>
        <begin position="89"/>
        <end position="116"/>
    </location>
</feature>
<dbReference type="RefSeq" id="WP_353645762.1">
    <property type="nucleotide sequence ID" value="NZ_CP159253.1"/>
</dbReference>
<dbReference type="AlphaFoldDB" id="A0AAU8CIZ9"/>
<dbReference type="EMBL" id="CP159253">
    <property type="protein sequence ID" value="XCG46700.1"/>
    <property type="molecule type" value="Genomic_DNA"/>
</dbReference>
<evidence type="ECO:0000256" key="1">
    <source>
        <dbReference type="SAM" id="MobiDB-lite"/>
    </source>
</evidence>
<organism evidence="2">
    <name type="scientific">Mesorhizobium sp. WSM2240</name>
    <dbReference type="NCBI Taxonomy" id="3228851"/>
    <lineage>
        <taxon>Bacteria</taxon>
        <taxon>Pseudomonadati</taxon>
        <taxon>Pseudomonadota</taxon>
        <taxon>Alphaproteobacteria</taxon>
        <taxon>Hyphomicrobiales</taxon>
        <taxon>Phyllobacteriaceae</taxon>
        <taxon>Mesorhizobium</taxon>
    </lineage>
</organism>
<protein>
    <submittedName>
        <fullName evidence="2">Uncharacterized protein</fullName>
    </submittedName>
</protein>
<reference evidence="2" key="1">
    <citation type="submission" date="2024-06" db="EMBL/GenBank/DDBJ databases">
        <title>Mesorhizobium karijinii sp. nov., a symbiont of the iconic Swainsona formosa from arid Australia.</title>
        <authorList>
            <person name="Hill Y.J."/>
            <person name="Watkin E.L.J."/>
            <person name="O'Hara G.W."/>
            <person name="Terpolilli J."/>
            <person name="Tye M.L."/>
            <person name="Kohlmeier M.G."/>
        </authorList>
    </citation>
    <scope>NUCLEOTIDE SEQUENCE</scope>
    <source>
        <strain evidence="2">WSM2240</strain>
    </source>
</reference>
<proteinExistence type="predicted"/>
<sequence>MIKLLAETKGSFQLLDLSYKGQLLRANRPCVIENSNFIQDRIGRAQIRVHGELKDEATDADFIAYLAEAKGDMPLAIDSFLAEFGKEAVEKPKKRRGKKVAETDETDETDENGAGE</sequence>
<name>A0AAU8CIZ9_9HYPH</name>
<gene>
    <name evidence="2" type="ORF">ABVK50_15375</name>
</gene>
<feature type="compositionally biased region" description="Acidic residues" evidence="1">
    <location>
        <begin position="103"/>
        <end position="116"/>
    </location>
</feature>
<evidence type="ECO:0000313" key="2">
    <source>
        <dbReference type="EMBL" id="XCG46700.1"/>
    </source>
</evidence>